<dbReference type="Pfam" id="PF03466">
    <property type="entry name" value="LysR_substrate"/>
    <property type="match status" value="1"/>
</dbReference>
<sequence>MVCASPEYLREHGVPVEPDDLARHRCLTIIGHEELEHWPFKQGRETLRVRVRPAMRSDSAVALRHLALSGLGIVRLADFVVRDSIAMGLLVPILDETHQTDDIPIWALYAPANWLGSGFITRT</sequence>
<comment type="similarity">
    <text evidence="1">Belongs to the LysR transcriptional regulatory family.</text>
</comment>
<evidence type="ECO:0000256" key="1">
    <source>
        <dbReference type="ARBA" id="ARBA00009437"/>
    </source>
</evidence>
<evidence type="ECO:0000313" key="4">
    <source>
        <dbReference type="Proteomes" id="UP000295701"/>
    </source>
</evidence>
<accession>A0A4R5ZZQ4</accession>
<dbReference type="InterPro" id="IPR058163">
    <property type="entry name" value="LysR-type_TF_proteobact-type"/>
</dbReference>
<keyword evidence="4" id="KW-1185">Reference proteome</keyword>
<gene>
    <name evidence="3" type="ORF">E2L08_16500</name>
</gene>
<dbReference type="AlphaFoldDB" id="A0A4R5ZZQ4"/>
<reference evidence="3 4" key="1">
    <citation type="submission" date="2019-03" db="EMBL/GenBank/DDBJ databases">
        <title>Primorskyibacter sp. SS33 isolated from sediments.</title>
        <authorList>
            <person name="Xunke S."/>
        </authorList>
    </citation>
    <scope>NUCLEOTIDE SEQUENCE [LARGE SCALE GENOMIC DNA]</scope>
    <source>
        <strain evidence="3 4">SS33</strain>
    </source>
</reference>
<proteinExistence type="inferred from homology"/>
<protein>
    <recommendedName>
        <fullName evidence="2">LysR substrate-binding domain-containing protein</fullName>
    </recommendedName>
</protein>
<feature type="domain" description="LysR substrate-binding" evidence="2">
    <location>
        <begin position="2"/>
        <end position="112"/>
    </location>
</feature>
<dbReference type="InterPro" id="IPR005119">
    <property type="entry name" value="LysR_subst-bd"/>
</dbReference>
<evidence type="ECO:0000313" key="3">
    <source>
        <dbReference type="EMBL" id="TDL74156.1"/>
    </source>
</evidence>
<dbReference type="SUPFAM" id="SSF53850">
    <property type="entry name" value="Periplasmic binding protein-like II"/>
    <property type="match status" value="1"/>
</dbReference>
<dbReference type="PANTHER" id="PTHR30537">
    <property type="entry name" value="HTH-TYPE TRANSCRIPTIONAL REGULATOR"/>
    <property type="match status" value="1"/>
</dbReference>
<dbReference type="PANTHER" id="PTHR30537:SF5">
    <property type="entry name" value="HTH-TYPE TRANSCRIPTIONAL ACTIVATOR TTDR-RELATED"/>
    <property type="match status" value="1"/>
</dbReference>
<name>A0A4R5ZZQ4_9RHOB</name>
<dbReference type="EMBL" id="SNAA01000033">
    <property type="protein sequence ID" value="TDL74156.1"/>
    <property type="molecule type" value="Genomic_DNA"/>
</dbReference>
<evidence type="ECO:0000259" key="2">
    <source>
        <dbReference type="Pfam" id="PF03466"/>
    </source>
</evidence>
<dbReference type="Gene3D" id="3.40.190.10">
    <property type="entry name" value="Periplasmic binding protein-like II"/>
    <property type="match status" value="2"/>
</dbReference>
<comment type="caution">
    <text evidence="3">The sequence shown here is derived from an EMBL/GenBank/DDBJ whole genome shotgun (WGS) entry which is preliminary data.</text>
</comment>
<dbReference type="Proteomes" id="UP000295701">
    <property type="component" value="Unassembled WGS sequence"/>
</dbReference>
<dbReference type="OrthoDB" id="9813056at2"/>
<organism evidence="3 4">
    <name type="scientific">Palleronia sediminis</name>
    <dbReference type="NCBI Taxonomy" id="2547833"/>
    <lineage>
        <taxon>Bacteria</taxon>
        <taxon>Pseudomonadati</taxon>
        <taxon>Pseudomonadota</taxon>
        <taxon>Alphaproteobacteria</taxon>
        <taxon>Rhodobacterales</taxon>
        <taxon>Roseobacteraceae</taxon>
        <taxon>Palleronia</taxon>
    </lineage>
</organism>